<comment type="similarity">
    <text evidence="2">Belongs to the RNA methyltransferase RsmE family.</text>
</comment>
<dbReference type="NCBIfam" id="TIGR00046">
    <property type="entry name" value="RsmE family RNA methyltransferase"/>
    <property type="match status" value="1"/>
</dbReference>
<dbReference type="EC" id="2.1.1.193" evidence="3"/>
<evidence type="ECO:0000259" key="11">
    <source>
        <dbReference type="Pfam" id="PF04452"/>
    </source>
</evidence>
<dbReference type="PANTHER" id="PTHR30027:SF3">
    <property type="entry name" value="16S RRNA (URACIL(1498)-N(3))-METHYLTRANSFERASE"/>
    <property type="match status" value="1"/>
</dbReference>
<dbReference type="Gene3D" id="3.40.1280.10">
    <property type="match status" value="1"/>
</dbReference>
<dbReference type="SUPFAM" id="SSF75217">
    <property type="entry name" value="alpha/beta knot"/>
    <property type="match status" value="1"/>
</dbReference>
<evidence type="ECO:0000256" key="9">
    <source>
        <dbReference type="ARBA" id="ARBA00025699"/>
    </source>
</evidence>
<evidence type="ECO:0000256" key="4">
    <source>
        <dbReference type="ARBA" id="ARBA00022490"/>
    </source>
</evidence>
<organism evidence="12">
    <name type="scientific">bioreactor metagenome</name>
    <dbReference type="NCBI Taxonomy" id="1076179"/>
    <lineage>
        <taxon>unclassified sequences</taxon>
        <taxon>metagenomes</taxon>
        <taxon>ecological metagenomes</taxon>
    </lineage>
</organism>
<dbReference type="AlphaFoldDB" id="A0A645HMG8"/>
<proteinExistence type="inferred from homology"/>
<feature type="domain" description="Ribosomal RNA small subunit methyltransferase E methyltransferase" evidence="11">
    <location>
        <begin position="15"/>
        <end position="68"/>
    </location>
</feature>
<evidence type="ECO:0000313" key="12">
    <source>
        <dbReference type="EMBL" id="MPN36653.1"/>
    </source>
</evidence>
<dbReference type="EMBL" id="VSSQ01090907">
    <property type="protein sequence ID" value="MPN36653.1"/>
    <property type="molecule type" value="Genomic_DNA"/>
</dbReference>
<keyword evidence="6" id="KW-0489">Methyltransferase</keyword>
<evidence type="ECO:0000256" key="3">
    <source>
        <dbReference type="ARBA" id="ARBA00012328"/>
    </source>
</evidence>
<reference evidence="12" key="1">
    <citation type="submission" date="2019-08" db="EMBL/GenBank/DDBJ databases">
        <authorList>
            <person name="Kucharzyk K."/>
            <person name="Murdoch R.W."/>
            <person name="Higgins S."/>
            <person name="Loffler F."/>
        </authorList>
    </citation>
    <scope>NUCLEOTIDE SEQUENCE</scope>
</reference>
<dbReference type="GO" id="GO:0070475">
    <property type="term" value="P:rRNA base methylation"/>
    <property type="evidence" value="ECO:0007669"/>
    <property type="project" value="TreeGrafter"/>
</dbReference>
<evidence type="ECO:0000256" key="6">
    <source>
        <dbReference type="ARBA" id="ARBA00022603"/>
    </source>
</evidence>
<keyword evidence="5" id="KW-0698">rRNA processing</keyword>
<dbReference type="GO" id="GO:0070042">
    <property type="term" value="F:rRNA (uridine-N3-)-methyltransferase activity"/>
    <property type="evidence" value="ECO:0007669"/>
    <property type="project" value="TreeGrafter"/>
</dbReference>
<comment type="function">
    <text evidence="9">Specifically methylates the N3 position of the uracil ring of uridine 1498 (m3U1498) in 16S rRNA. Acts on the fully assembled 30S ribosomal subunit.</text>
</comment>
<dbReference type="PANTHER" id="PTHR30027">
    <property type="entry name" value="RIBOSOMAL RNA SMALL SUBUNIT METHYLTRANSFERASE E"/>
    <property type="match status" value="1"/>
</dbReference>
<comment type="subcellular location">
    <subcellularLocation>
        <location evidence="1">Cytoplasm</location>
    </subcellularLocation>
</comment>
<evidence type="ECO:0000256" key="7">
    <source>
        <dbReference type="ARBA" id="ARBA00022679"/>
    </source>
</evidence>
<keyword evidence="8" id="KW-0949">S-adenosyl-L-methionine</keyword>
<dbReference type="InterPro" id="IPR029026">
    <property type="entry name" value="tRNA_m1G_MTases_N"/>
</dbReference>
<dbReference type="InterPro" id="IPR029028">
    <property type="entry name" value="Alpha/beta_knot_MTases"/>
</dbReference>
<gene>
    <name evidence="12" type="ORF">SDC9_184163</name>
</gene>
<dbReference type="InterPro" id="IPR046886">
    <property type="entry name" value="RsmE_MTase_dom"/>
</dbReference>
<sequence>MYEAIEKFIKERGDELQGPAEILIMIGPEGDFSREEVKQAVETGFKIIHLGESRLRTETAAVAAVSSIYFYPFNK</sequence>
<keyword evidence="4" id="KW-0963">Cytoplasm</keyword>
<evidence type="ECO:0000256" key="10">
    <source>
        <dbReference type="ARBA" id="ARBA00047944"/>
    </source>
</evidence>
<dbReference type="Pfam" id="PF04452">
    <property type="entry name" value="Methyltrans_RNA"/>
    <property type="match status" value="1"/>
</dbReference>
<evidence type="ECO:0000256" key="5">
    <source>
        <dbReference type="ARBA" id="ARBA00022552"/>
    </source>
</evidence>
<evidence type="ECO:0000256" key="8">
    <source>
        <dbReference type="ARBA" id="ARBA00022691"/>
    </source>
</evidence>
<comment type="catalytic activity">
    <reaction evidence="10">
        <text>uridine(1498) in 16S rRNA + S-adenosyl-L-methionine = N(3)-methyluridine(1498) in 16S rRNA + S-adenosyl-L-homocysteine + H(+)</text>
        <dbReference type="Rhea" id="RHEA:42920"/>
        <dbReference type="Rhea" id="RHEA-COMP:10283"/>
        <dbReference type="Rhea" id="RHEA-COMP:10284"/>
        <dbReference type="ChEBI" id="CHEBI:15378"/>
        <dbReference type="ChEBI" id="CHEBI:57856"/>
        <dbReference type="ChEBI" id="CHEBI:59789"/>
        <dbReference type="ChEBI" id="CHEBI:65315"/>
        <dbReference type="ChEBI" id="CHEBI:74502"/>
        <dbReference type="EC" id="2.1.1.193"/>
    </reaction>
</comment>
<keyword evidence="7" id="KW-0808">Transferase</keyword>
<dbReference type="GO" id="GO:0005737">
    <property type="term" value="C:cytoplasm"/>
    <property type="evidence" value="ECO:0007669"/>
    <property type="project" value="UniProtKB-SubCell"/>
</dbReference>
<comment type="caution">
    <text evidence="12">The sequence shown here is derived from an EMBL/GenBank/DDBJ whole genome shotgun (WGS) entry which is preliminary data.</text>
</comment>
<protein>
    <recommendedName>
        <fullName evidence="3">16S rRNA (uracil(1498)-N(3))-methyltransferase</fullName>
        <ecNumber evidence="3">2.1.1.193</ecNumber>
    </recommendedName>
</protein>
<dbReference type="InterPro" id="IPR006700">
    <property type="entry name" value="RsmE"/>
</dbReference>
<accession>A0A645HMG8</accession>
<evidence type="ECO:0000256" key="1">
    <source>
        <dbReference type="ARBA" id="ARBA00004496"/>
    </source>
</evidence>
<evidence type="ECO:0000256" key="2">
    <source>
        <dbReference type="ARBA" id="ARBA00005528"/>
    </source>
</evidence>
<name>A0A645HMG8_9ZZZZ</name>